<dbReference type="GO" id="GO:0005886">
    <property type="term" value="C:plasma membrane"/>
    <property type="evidence" value="ECO:0007669"/>
    <property type="project" value="UniProtKB-SubCell"/>
</dbReference>
<protein>
    <recommendedName>
        <fullName evidence="9">Innexin</fullName>
    </recommendedName>
</protein>
<evidence type="ECO:0000313" key="12">
    <source>
        <dbReference type="Proteomes" id="UP000663845"/>
    </source>
</evidence>
<gene>
    <name evidence="9" type="primary">inx</name>
    <name evidence="10" type="ORF">JYZ213_LOCUS25832</name>
    <name evidence="11" type="ORF">OXD698_LOCUS35450</name>
</gene>
<comment type="function">
    <text evidence="9">Structural component of the gap junctions.</text>
</comment>
<dbReference type="Pfam" id="PF00876">
    <property type="entry name" value="Innexin"/>
    <property type="match status" value="1"/>
</dbReference>
<keyword evidence="6 9" id="KW-0406">Ion transport</keyword>
<accession>A0A814V865</accession>
<dbReference type="EMBL" id="CAJOAZ010005482">
    <property type="protein sequence ID" value="CAF4101713.1"/>
    <property type="molecule type" value="Genomic_DNA"/>
</dbReference>
<evidence type="ECO:0000313" key="10">
    <source>
        <dbReference type="EMBL" id="CAF1181926.1"/>
    </source>
</evidence>
<keyword evidence="8 9" id="KW-0407">Ion channel</keyword>
<feature type="transmembrane region" description="Helical" evidence="9">
    <location>
        <begin position="102"/>
        <end position="124"/>
    </location>
</feature>
<name>A0A814V865_9BILA</name>
<comment type="subcellular location">
    <subcellularLocation>
        <location evidence="1 9">Cell membrane</location>
        <topology evidence="1 9">Multi-pass membrane protein</topology>
    </subcellularLocation>
</comment>
<comment type="similarity">
    <text evidence="9">Belongs to the pannexin family.</text>
</comment>
<dbReference type="PROSITE" id="PS51013">
    <property type="entry name" value="PANNEXIN"/>
    <property type="match status" value="1"/>
</dbReference>
<evidence type="ECO:0000256" key="7">
    <source>
        <dbReference type="ARBA" id="ARBA00023136"/>
    </source>
</evidence>
<feature type="transmembrane region" description="Helical" evidence="9">
    <location>
        <begin position="189"/>
        <end position="211"/>
    </location>
</feature>
<keyword evidence="3" id="KW-1003">Cell membrane</keyword>
<evidence type="ECO:0000256" key="1">
    <source>
        <dbReference type="ARBA" id="ARBA00004651"/>
    </source>
</evidence>
<evidence type="ECO:0000256" key="3">
    <source>
        <dbReference type="ARBA" id="ARBA00022475"/>
    </source>
</evidence>
<feature type="transmembrane region" description="Helical" evidence="9">
    <location>
        <begin position="30"/>
        <end position="48"/>
    </location>
</feature>
<keyword evidence="7 9" id="KW-0472">Membrane</keyword>
<evidence type="ECO:0000313" key="11">
    <source>
        <dbReference type="EMBL" id="CAF4101713.1"/>
    </source>
</evidence>
<comment type="caution">
    <text evidence="10">The sequence shown here is derived from an EMBL/GenBank/DDBJ whole genome shotgun (WGS) entry which is preliminary data.</text>
</comment>
<dbReference type="EMBL" id="CAJNOG010000336">
    <property type="protein sequence ID" value="CAF1181926.1"/>
    <property type="molecule type" value="Genomic_DNA"/>
</dbReference>
<reference evidence="10" key="1">
    <citation type="submission" date="2021-02" db="EMBL/GenBank/DDBJ databases">
        <authorList>
            <person name="Nowell W R."/>
        </authorList>
    </citation>
    <scope>NUCLEOTIDE SEQUENCE</scope>
</reference>
<sequence>MLYDLIGVYGKVGQTGRNDDDVYDRYSHRWTIILLGVFIIAISAKQFVGTPIECIPPADFGGNHKTYVENFCWIHYTYSVDDKTALTRDFVRGANGSHKTPYYIWIPYIFIAAALFTYLPAWLWHVIGHRATFDVPAMINQLSKMKLTNPEDRRSNLTIMAKHYEKVEQYSRSNLRVTDNLFKRSMSALMFFAGGGVLTGIYFLIKIFYLMNAIGQFFLMNHFLQIDYWSYGQKVLYGVFTGRDWMENKIYFPRIVYCDFAIRYLGDNNLNYTVQCTLPVNLYNERIFAFYWFWLIFLTCATFYGIIIWLGQMSYRGRRSFLKKHLRINRELAMTQHERRLFDAFADRYLGGDGILFLRLVAKNTNPVVAGELLGIMWDRFVTRENAVVIVASLANNENNGKTLDADTYLNGGGGGGPGKFIDDRTLPFNQPLKQD</sequence>
<dbReference type="GO" id="GO:0034220">
    <property type="term" value="P:monoatomic ion transmembrane transport"/>
    <property type="evidence" value="ECO:0007669"/>
    <property type="project" value="UniProtKB-KW"/>
</dbReference>
<dbReference type="Proteomes" id="UP000663845">
    <property type="component" value="Unassembled WGS sequence"/>
</dbReference>
<keyword evidence="2 9" id="KW-0813">Transport</keyword>
<evidence type="ECO:0000256" key="5">
    <source>
        <dbReference type="ARBA" id="ARBA00022989"/>
    </source>
</evidence>
<dbReference type="AlphaFoldDB" id="A0A814V865"/>
<evidence type="ECO:0000256" key="6">
    <source>
        <dbReference type="ARBA" id="ARBA00023065"/>
    </source>
</evidence>
<dbReference type="InterPro" id="IPR000990">
    <property type="entry name" value="Innexin"/>
</dbReference>
<keyword evidence="5 9" id="KW-1133">Transmembrane helix</keyword>
<dbReference type="PANTHER" id="PTHR11893:SF36">
    <property type="entry name" value="INNEXIN-5"/>
    <property type="match status" value="1"/>
</dbReference>
<proteinExistence type="inferred from homology"/>
<dbReference type="Proteomes" id="UP000663844">
    <property type="component" value="Unassembled WGS sequence"/>
</dbReference>
<evidence type="ECO:0000256" key="8">
    <source>
        <dbReference type="ARBA" id="ARBA00023303"/>
    </source>
</evidence>
<organism evidence="10 12">
    <name type="scientific">Adineta steineri</name>
    <dbReference type="NCBI Taxonomy" id="433720"/>
    <lineage>
        <taxon>Eukaryota</taxon>
        <taxon>Metazoa</taxon>
        <taxon>Spiralia</taxon>
        <taxon>Gnathifera</taxon>
        <taxon>Rotifera</taxon>
        <taxon>Eurotatoria</taxon>
        <taxon>Bdelloidea</taxon>
        <taxon>Adinetida</taxon>
        <taxon>Adinetidae</taxon>
        <taxon>Adineta</taxon>
    </lineage>
</organism>
<evidence type="ECO:0000256" key="9">
    <source>
        <dbReference type="RuleBase" id="RU010713"/>
    </source>
</evidence>
<feature type="transmembrane region" description="Helical" evidence="9">
    <location>
        <begin position="289"/>
        <end position="310"/>
    </location>
</feature>
<keyword evidence="4 9" id="KW-0812">Transmembrane</keyword>
<dbReference type="GO" id="GO:0005921">
    <property type="term" value="C:gap junction"/>
    <property type="evidence" value="ECO:0007669"/>
    <property type="project" value="UniProtKB-UniRule"/>
</dbReference>
<evidence type="ECO:0000256" key="4">
    <source>
        <dbReference type="ARBA" id="ARBA00022692"/>
    </source>
</evidence>
<dbReference type="PANTHER" id="PTHR11893">
    <property type="entry name" value="INNEXIN"/>
    <property type="match status" value="1"/>
</dbReference>
<dbReference type="PRINTS" id="PR01262">
    <property type="entry name" value="INNEXIN"/>
</dbReference>
<evidence type="ECO:0000256" key="2">
    <source>
        <dbReference type="ARBA" id="ARBA00022448"/>
    </source>
</evidence>